<dbReference type="OrthoDB" id="7560678at2"/>
<dbReference type="EMBL" id="CYHG01000002">
    <property type="protein sequence ID" value="CUB02793.1"/>
    <property type="molecule type" value="Genomic_DNA"/>
</dbReference>
<keyword evidence="2" id="KW-1133">Transmembrane helix</keyword>
<reference evidence="5" key="1">
    <citation type="submission" date="2015-08" db="EMBL/GenBank/DDBJ databases">
        <authorList>
            <person name="Varghese N."/>
        </authorList>
    </citation>
    <scope>NUCLEOTIDE SEQUENCE [LARGE SCALE GENOMIC DNA]</scope>
    <source>
        <strain evidence="5">JCM 18476</strain>
    </source>
</reference>
<dbReference type="SUPFAM" id="SSF53756">
    <property type="entry name" value="UDP-Glycosyltransferase/glycogen phosphorylase"/>
    <property type="match status" value="1"/>
</dbReference>
<feature type="domain" description="Glycosyl transferase family 1" evidence="3">
    <location>
        <begin position="196"/>
        <end position="338"/>
    </location>
</feature>
<evidence type="ECO:0000259" key="3">
    <source>
        <dbReference type="Pfam" id="PF00534"/>
    </source>
</evidence>
<evidence type="ECO:0000313" key="4">
    <source>
        <dbReference type="EMBL" id="CUB02793.1"/>
    </source>
</evidence>
<keyword evidence="5" id="KW-1185">Reference proteome</keyword>
<dbReference type="Proteomes" id="UP000182769">
    <property type="component" value="Unassembled WGS sequence"/>
</dbReference>
<proteinExistence type="predicted"/>
<keyword evidence="2" id="KW-0812">Transmembrane</keyword>
<dbReference type="RefSeq" id="WP_055461764.1">
    <property type="nucleotide sequence ID" value="NZ_CYHG01000002.1"/>
</dbReference>
<keyword evidence="2" id="KW-0472">Membrane</keyword>
<accession>A0A0K6II69</accession>
<evidence type="ECO:0000313" key="5">
    <source>
        <dbReference type="Proteomes" id="UP000182769"/>
    </source>
</evidence>
<evidence type="ECO:0000256" key="2">
    <source>
        <dbReference type="SAM" id="Phobius"/>
    </source>
</evidence>
<evidence type="ECO:0000256" key="1">
    <source>
        <dbReference type="ARBA" id="ARBA00022679"/>
    </source>
</evidence>
<dbReference type="PANTHER" id="PTHR46401:SF2">
    <property type="entry name" value="GLYCOSYLTRANSFERASE WBBK-RELATED"/>
    <property type="match status" value="1"/>
</dbReference>
<sequence>MMEKAKVIIFAHLYNDYSGSPCVLREAIESLEGTGIELMLFTSQHHGFLSGLAITKRTVPYLYSDNKLLKLFFYAFSQVYLFFLLSFYLLKLRISGKHIEVVANTILSVAAVLAGKLFAHRTVSYVHELALQSNLLSSCLKQIALTCSDQRIYVSQFLQESYLDAGAEVILNGLRGDLSSKVAVVRYQQLVEAKLSNKRVLFVGTLREYKGFFAFLELAKLRSSVQFEAVINASEAEFETFLETVDLPSNINVILRPKDLSPFYQSAFVLLNLTDVRSVKETFGMTILEGFAFACPAIVPSEGGHHAFCGKHNSLVADAAVLESVLTHLDDLLQDQNKWFELSKGAFETAQTLTSIKYRKRIRRFLLDF</sequence>
<organism evidence="4 5">
    <name type="scientific">Marinomonas fungiae</name>
    <dbReference type="NCBI Taxonomy" id="1137284"/>
    <lineage>
        <taxon>Bacteria</taxon>
        <taxon>Pseudomonadati</taxon>
        <taxon>Pseudomonadota</taxon>
        <taxon>Gammaproteobacteria</taxon>
        <taxon>Oceanospirillales</taxon>
        <taxon>Oceanospirillaceae</taxon>
        <taxon>Marinomonas</taxon>
    </lineage>
</organism>
<protein>
    <submittedName>
        <fullName evidence="4">Glycosyltransferase involved in cell wall bisynthesis</fullName>
    </submittedName>
</protein>
<feature type="transmembrane region" description="Helical" evidence="2">
    <location>
        <begin position="71"/>
        <end position="89"/>
    </location>
</feature>
<name>A0A0K6II69_9GAMM</name>
<dbReference type="STRING" id="1137284.GCA_001418205_00635"/>
<gene>
    <name evidence="4" type="ORF">Ga0061065_102130</name>
</gene>
<dbReference type="PANTHER" id="PTHR46401">
    <property type="entry name" value="GLYCOSYLTRANSFERASE WBBK-RELATED"/>
    <property type="match status" value="1"/>
</dbReference>
<dbReference type="AlphaFoldDB" id="A0A0K6II69"/>
<dbReference type="Pfam" id="PF00534">
    <property type="entry name" value="Glycos_transf_1"/>
    <property type="match status" value="1"/>
</dbReference>
<dbReference type="GO" id="GO:0016757">
    <property type="term" value="F:glycosyltransferase activity"/>
    <property type="evidence" value="ECO:0007669"/>
    <property type="project" value="InterPro"/>
</dbReference>
<dbReference type="GO" id="GO:0009103">
    <property type="term" value="P:lipopolysaccharide biosynthetic process"/>
    <property type="evidence" value="ECO:0007669"/>
    <property type="project" value="TreeGrafter"/>
</dbReference>
<dbReference type="Gene3D" id="3.40.50.2000">
    <property type="entry name" value="Glycogen Phosphorylase B"/>
    <property type="match status" value="2"/>
</dbReference>
<keyword evidence="1 4" id="KW-0808">Transferase</keyword>
<dbReference type="InterPro" id="IPR001296">
    <property type="entry name" value="Glyco_trans_1"/>
</dbReference>